<feature type="compositionally biased region" description="Basic and acidic residues" evidence="3">
    <location>
        <begin position="686"/>
        <end position="698"/>
    </location>
</feature>
<dbReference type="AlphaFoldDB" id="A0A517NTW2"/>
<dbReference type="GO" id="GO:0015562">
    <property type="term" value="F:efflux transmembrane transporter activity"/>
    <property type="evidence" value="ECO:0007669"/>
    <property type="project" value="InterPro"/>
</dbReference>
<dbReference type="InterPro" id="IPR010131">
    <property type="entry name" value="MdtP/NodT-like"/>
</dbReference>
<comment type="subcellular location">
    <subcellularLocation>
        <location evidence="2">Cell membrane</location>
        <topology evidence="2">Lipid-anchor</topology>
    </subcellularLocation>
</comment>
<accession>A0A517NTW2</accession>
<comment type="similarity">
    <text evidence="1 2">Belongs to the outer membrane factor (OMF) (TC 1.B.17) family.</text>
</comment>
<evidence type="ECO:0000256" key="3">
    <source>
        <dbReference type="SAM" id="MobiDB-lite"/>
    </source>
</evidence>
<evidence type="ECO:0000256" key="1">
    <source>
        <dbReference type="ARBA" id="ARBA00007613"/>
    </source>
</evidence>
<dbReference type="GO" id="GO:0005886">
    <property type="term" value="C:plasma membrane"/>
    <property type="evidence" value="ECO:0007669"/>
    <property type="project" value="UniProtKB-SubCell"/>
</dbReference>
<evidence type="ECO:0000313" key="4">
    <source>
        <dbReference type="EMBL" id="QDT10568.1"/>
    </source>
</evidence>
<keyword evidence="2" id="KW-1134">Transmembrane beta strand</keyword>
<keyword evidence="5" id="KW-1185">Reference proteome</keyword>
<dbReference type="PANTHER" id="PTHR30203">
    <property type="entry name" value="OUTER MEMBRANE CATION EFFLUX PROTEIN"/>
    <property type="match status" value="1"/>
</dbReference>
<keyword evidence="2" id="KW-0449">Lipoprotein</keyword>
<feature type="compositionally biased region" description="Low complexity" evidence="3">
    <location>
        <begin position="535"/>
        <end position="547"/>
    </location>
</feature>
<sequence>MPSTSKFAIERFVSDLCARATAPCARVTATESVRVNATEKRRLDLQLVLCLLVLLTCGCKVGPDYRGAPLGSLPSSFVNSAQSDSWTAPNLPTMPADFRFNDPTLAALIDTALVDSPSVRELQWRVCEMRALVGLASGQGLPFADAGANYERRKRSSKSQPFVGPNGDAFDFFSIGALSRWEFDLVGRIARETEAATADYQASIEDVNDVRRLLIGEIARAYVQVRLYQELQKQNEINLKIQYSALEKVKGRIDAGKVGRLDLVQLQSRLRLTESDRPLFDEQLKLALTNLSILTGQPPTHQLIAMIGRGPQLQTPMIGHGIPADLIRHRPDMRRAEREVAAASARIGVAEAELYPKLSLLGTISVDSRNVSSLITSDALAYTIGPSVSWNILSLGRIQKAIEIQKAQLQQAIQRYQQTMLTAVADVENSLASSSENSRRIAILQQAVREAGEAVELASDQYDADKASLERVVSNQRRLLRASLDLANARAAKAAATVDLVQSIGVDWSQTPTTSAPGYSNFIAPQPTTNQPYVEAESNSSETESTSPKSGRLPKPTTSTPVDDDQQSLPNRMPDVSSSSSDQKTGGNESAEKPNDPTETDDDNQLPVQLPSPMPATKPAAEPELIPTPQGKPDVTKADLGGDPDFEAMFEAVDSMEAKAGNSDPTDLHSAQTQLWEPSANWEPAQKWERVKNWEPAKTETQSASRGWNNFNQQTR</sequence>
<feature type="region of interest" description="Disordered" evidence="3">
    <location>
        <begin position="517"/>
        <end position="716"/>
    </location>
</feature>
<keyword evidence="2" id="KW-0472">Membrane</keyword>
<dbReference type="Proteomes" id="UP000319817">
    <property type="component" value="Chromosome"/>
</dbReference>
<keyword evidence="2" id="KW-0812">Transmembrane</keyword>
<dbReference type="Gene3D" id="1.20.1600.10">
    <property type="entry name" value="Outer membrane efflux proteins (OEP)"/>
    <property type="match status" value="1"/>
</dbReference>
<dbReference type="OrthoDB" id="9783163at2"/>
<evidence type="ECO:0000313" key="5">
    <source>
        <dbReference type="Proteomes" id="UP000319817"/>
    </source>
</evidence>
<keyword evidence="2" id="KW-0564">Palmitate</keyword>
<gene>
    <name evidence="4" type="primary">ttgI_2</name>
    <name evidence="4" type="ORF">K239x_25250</name>
</gene>
<evidence type="ECO:0000256" key="2">
    <source>
        <dbReference type="RuleBase" id="RU362097"/>
    </source>
</evidence>
<dbReference type="Pfam" id="PF02321">
    <property type="entry name" value="OEP"/>
    <property type="match status" value="2"/>
</dbReference>
<name>A0A517NTW2_9BACT</name>
<feature type="compositionally biased region" description="Polar residues" evidence="3">
    <location>
        <begin position="576"/>
        <end position="588"/>
    </location>
</feature>
<dbReference type="SUPFAM" id="SSF56954">
    <property type="entry name" value="Outer membrane efflux proteins (OEP)"/>
    <property type="match status" value="1"/>
</dbReference>
<dbReference type="RefSeq" id="WP_145418226.1">
    <property type="nucleotide sequence ID" value="NZ_CP036526.1"/>
</dbReference>
<dbReference type="NCBIfam" id="TIGR01845">
    <property type="entry name" value="outer_NodT"/>
    <property type="match status" value="1"/>
</dbReference>
<dbReference type="PANTHER" id="PTHR30203:SF30">
    <property type="entry name" value="OUTER MEMBRANE PROTEIN-RELATED"/>
    <property type="match status" value="1"/>
</dbReference>
<reference evidence="4 5" key="1">
    <citation type="submission" date="2019-02" db="EMBL/GenBank/DDBJ databases">
        <title>Deep-cultivation of Planctomycetes and their phenomic and genomic characterization uncovers novel biology.</title>
        <authorList>
            <person name="Wiegand S."/>
            <person name="Jogler M."/>
            <person name="Boedeker C."/>
            <person name="Pinto D."/>
            <person name="Vollmers J."/>
            <person name="Rivas-Marin E."/>
            <person name="Kohn T."/>
            <person name="Peeters S.H."/>
            <person name="Heuer A."/>
            <person name="Rast P."/>
            <person name="Oberbeckmann S."/>
            <person name="Bunk B."/>
            <person name="Jeske O."/>
            <person name="Meyerdierks A."/>
            <person name="Storesund J.E."/>
            <person name="Kallscheuer N."/>
            <person name="Luecker S."/>
            <person name="Lage O.M."/>
            <person name="Pohl T."/>
            <person name="Merkel B.J."/>
            <person name="Hornburger P."/>
            <person name="Mueller R.-W."/>
            <person name="Bruemmer F."/>
            <person name="Labrenz M."/>
            <person name="Spormann A.M."/>
            <person name="Op den Camp H."/>
            <person name="Overmann J."/>
            <person name="Amann R."/>
            <person name="Jetten M.S.M."/>
            <person name="Mascher T."/>
            <person name="Medema M.H."/>
            <person name="Devos D.P."/>
            <person name="Kaster A.-K."/>
            <person name="Ovreas L."/>
            <person name="Rohde M."/>
            <person name="Galperin M.Y."/>
            <person name="Jogler C."/>
        </authorList>
    </citation>
    <scope>NUCLEOTIDE SEQUENCE [LARGE SCALE GENOMIC DNA]</scope>
    <source>
        <strain evidence="4 5">K23_9</strain>
    </source>
</reference>
<protein>
    <submittedName>
        <fullName evidence="4">Toluene efflux pump outer membrane protein TtgI</fullName>
    </submittedName>
</protein>
<dbReference type="InterPro" id="IPR003423">
    <property type="entry name" value="OMP_efflux"/>
</dbReference>
<organism evidence="4 5">
    <name type="scientific">Stieleria marina</name>
    <dbReference type="NCBI Taxonomy" id="1930275"/>
    <lineage>
        <taxon>Bacteria</taxon>
        <taxon>Pseudomonadati</taxon>
        <taxon>Planctomycetota</taxon>
        <taxon>Planctomycetia</taxon>
        <taxon>Pirellulales</taxon>
        <taxon>Pirellulaceae</taxon>
        <taxon>Stieleria</taxon>
    </lineage>
</organism>
<dbReference type="Gene3D" id="2.20.200.10">
    <property type="entry name" value="Outer membrane efflux proteins (OEP)"/>
    <property type="match status" value="1"/>
</dbReference>
<feature type="compositionally biased region" description="Polar residues" evidence="3">
    <location>
        <begin position="663"/>
        <end position="676"/>
    </location>
</feature>
<feature type="compositionally biased region" description="Polar residues" evidence="3">
    <location>
        <begin position="699"/>
        <end position="716"/>
    </location>
</feature>
<dbReference type="EMBL" id="CP036526">
    <property type="protein sequence ID" value="QDT10568.1"/>
    <property type="molecule type" value="Genomic_DNA"/>
</dbReference>
<proteinExistence type="inferred from homology"/>